<feature type="compositionally biased region" description="Basic residues" evidence="1">
    <location>
        <begin position="19"/>
        <end position="39"/>
    </location>
</feature>
<feature type="region of interest" description="Disordered" evidence="1">
    <location>
        <begin position="1"/>
        <end position="39"/>
    </location>
</feature>
<protein>
    <recommendedName>
        <fullName evidence="4">Microbial-type PARG catalytic domain-containing protein</fullName>
    </recommendedName>
</protein>
<evidence type="ECO:0000256" key="1">
    <source>
        <dbReference type="SAM" id="MobiDB-lite"/>
    </source>
</evidence>
<reference evidence="3" key="1">
    <citation type="submission" date="2021-01" db="EMBL/GenBank/DDBJ databases">
        <authorList>
            <person name="Corre E."/>
            <person name="Pelletier E."/>
            <person name="Niang G."/>
            <person name="Scheremetjew M."/>
            <person name="Finn R."/>
            <person name="Kale V."/>
            <person name="Holt S."/>
            <person name="Cochrane G."/>
            <person name="Meng A."/>
            <person name="Brown T."/>
            <person name="Cohen L."/>
        </authorList>
    </citation>
    <scope>NUCLEOTIDE SEQUENCE</scope>
    <source>
        <strain evidence="3">CCMP281</strain>
    </source>
</reference>
<dbReference type="EMBL" id="HBHX01049792">
    <property type="protein sequence ID" value="CAE0129217.1"/>
    <property type="molecule type" value="Transcribed_RNA"/>
</dbReference>
<dbReference type="EMBL" id="HBHX01049814">
    <property type="protein sequence ID" value="CAE0129244.1"/>
    <property type="molecule type" value="Transcribed_RNA"/>
</dbReference>
<organism evidence="3">
    <name type="scientific">Haptolina ericina</name>
    <dbReference type="NCBI Taxonomy" id="156174"/>
    <lineage>
        <taxon>Eukaryota</taxon>
        <taxon>Haptista</taxon>
        <taxon>Haptophyta</taxon>
        <taxon>Prymnesiophyceae</taxon>
        <taxon>Prymnesiales</taxon>
        <taxon>Prymnesiaceae</taxon>
        <taxon>Haptolina</taxon>
    </lineage>
</organism>
<dbReference type="AlphaFoldDB" id="A0A6T9K7D4"/>
<evidence type="ECO:0000313" key="3">
    <source>
        <dbReference type="EMBL" id="CAE0129244.1"/>
    </source>
</evidence>
<accession>A0A6T9K7D4</accession>
<feature type="compositionally biased region" description="Polar residues" evidence="1">
    <location>
        <begin position="1"/>
        <end position="15"/>
    </location>
</feature>
<gene>
    <name evidence="2" type="ORF">HERI1096_LOCUS27499</name>
    <name evidence="3" type="ORF">HERI1096_LOCUS27512</name>
</gene>
<sequence>MDVDSSTAGTRHATSQAHHQAHRHPPARGRGRAAGHSRRIDRRCRHFNFKEKSIEACLDELIRESGPPPAHIKDTARLERFVDKGGLTNVGFMLHRDHRDALIGTMIAGNSGRPGGACGNADGTATSLHPNHRTQEEDVVSNWLLTAAKNELGDNPPLRAQLEFVSELYGSTIYGQWGMSNPEGSDHHTVQRVNYHHAAQGRWYRDAWVVDGVALSSKVVEQDGGGKWFDTSRQYPTSLFFVAGPNAGTSGRLPSSTTRRTFNGRAAADYSLFRESVKDALFAGLCAMAHSKCRVALLAFVSGGIYAGPHGSNFLADFELIINEILALRVRDGSQEHRLGDWFERVVLTLLADPDDQ</sequence>
<evidence type="ECO:0000313" key="2">
    <source>
        <dbReference type="EMBL" id="CAE0129217.1"/>
    </source>
</evidence>
<name>A0A6T9K7D4_9EUKA</name>
<proteinExistence type="predicted"/>
<evidence type="ECO:0008006" key="4">
    <source>
        <dbReference type="Google" id="ProtNLM"/>
    </source>
</evidence>